<evidence type="ECO:0000313" key="3">
    <source>
        <dbReference type="Proteomes" id="UP000051565"/>
    </source>
</evidence>
<accession>A0A0R2JMD4</accession>
<organism evidence="2 3">
    <name type="scientific">Fructilactobacillus lindneri DSM 20690 = JCM 11027</name>
    <dbReference type="NCBI Taxonomy" id="1122148"/>
    <lineage>
        <taxon>Bacteria</taxon>
        <taxon>Bacillati</taxon>
        <taxon>Bacillota</taxon>
        <taxon>Bacilli</taxon>
        <taxon>Lactobacillales</taxon>
        <taxon>Lactobacillaceae</taxon>
        <taxon>Fructilactobacillus</taxon>
    </lineage>
</organism>
<keyword evidence="1" id="KW-1133">Transmembrane helix</keyword>
<evidence type="ECO:0000256" key="1">
    <source>
        <dbReference type="SAM" id="Phobius"/>
    </source>
</evidence>
<dbReference type="RefSeq" id="WP_054646888.1">
    <property type="nucleotide sequence ID" value="NZ_FUXS01000011.1"/>
</dbReference>
<dbReference type="PATRIC" id="fig|1122148.6.peg.1302"/>
<keyword evidence="3" id="KW-1185">Reference proteome</keyword>
<gene>
    <name evidence="2" type="ORF">IV52_GL001266</name>
</gene>
<name>A0A0R2JMD4_9LACO</name>
<comment type="caution">
    <text evidence="2">The sequence shown here is derived from an EMBL/GenBank/DDBJ whole genome shotgun (WGS) entry which is preliminary data.</text>
</comment>
<evidence type="ECO:0000313" key="2">
    <source>
        <dbReference type="EMBL" id="KRN78328.1"/>
    </source>
</evidence>
<dbReference type="EMBL" id="JQBT01000035">
    <property type="protein sequence ID" value="KRN78328.1"/>
    <property type="molecule type" value="Genomic_DNA"/>
</dbReference>
<keyword evidence="1" id="KW-0472">Membrane</keyword>
<keyword evidence="1" id="KW-0812">Transmembrane</keyword>
<reference evidence="2 3" key="1">
    <citation type="journal article" date="2015" name="Genome Announc.">
        <title>Expanding the biotechnology potential of lactobacilli through comparative genomics of 213 strains and associated genera.</title>
        <authorList>
            <person name="Sun Z."/>
            <person name="Harris H.M."/>
            <person name="McCann A."/>
            <person name="Guo C."/>
            <person name="Argimon S."/>
            <person name="Zhang W."/>
            <person name="Yang X."/>
            <person name="Jeffery I.B."/>
            <person name="Cooney J.C."/>
            <person name="Kagawa T.F."/>
            <person name="Liu W."/>
            <person name="Song Y."/>
            <person name="Salvetti E."/>
            <person name="Wrobel A."/>
            <person name="Rasinkangas P."/>
            <person name="Parkhill J."/>
            <person name="Rea M.C."/>
            <person name="O'Sullivan O."/>
            <person name="Ritari J."/>
            <person name="Douillard F.P."/>
            <person name="Paul Ross R."/>
            <person name="Yang R."/>
            <person name="Briner A.E."/>
            <person name="Felis G.E."/>
            <person name="de Vos W.M."/>
            <person name="Barrangou R."/>
            <person name="Klaenhammer T.R."/>
            <person name="Caufield P.W."/>
            <person name="Cui Y."/>
            <person name="Zhang H."/>
            <person name="O'Toole P.W."/>
        </authorList>
    </citation>
    <scope>NUCLEOTIDE SEQUENCE [LARGE SCALE GENOMIC DNA]</scope>
    <source>
        <strain evidence="2 3">DSM 20690</strain>
    </source>
</reference>
<protein>
    <submittedName>
        <fullName evidence="2">Uncharacterized protein</fullName>
    </submittedName>
</protein>
<dbReference type="AlphaFoldDB" id="A0A0R2JMD4"/>
<proteinExistence type="predicted"/>
<sequence length="225" mass="26071">MNKNESPVFTKWWYWVSFIILAILSLPTGIGIIIVAIVFIIWMILDFKKKLPNGKTKEQIWKENHKNHQSLKNDNKQPTQKELIKNQLKKDNARKFKNVYFDFKTKNLFRNHLLGEFDKEYFENLISYKVNTQGKSKEKHHRVTRAVVGTVLLGGVGGAVGAVTGGKKYDVITNLSVNINFRGGKTWIVKFINSETKTDSYFYKKMLQECDKLVAALQEIEKLNK</sequence>
<dbReference type="Proteomes" id="UP000051565">
    <property type="component" value="Unassembled WGS sequence"/>
</dbReference>
<feature type="transmembrane region" description="Helical" evidence="1">
    <location>
        <begin position="12"/>
        <end position="45"/>
    </location>
</feature>